<evidence type="ECO:0008006" key="3">
    <source>
        <dbReference type="Google" id="ProtNLM"/>
    </source>
</evidence>
<evidence type="ECO:0000313" key="2">
    <source>
        <dbReference type="Proteomes" id="UP001549031"/>
    </source>
</evidence>
<dbReference type="Gene3D" id="6.10.280.50">
    <property type="match status" value="1"/>
</dbReference>
<reference evidence="1 2" key="1">
    <citation type="submission" date="2024-06" db="EMBL/GenBank/DDBJ databases">
        <title>Genomic Encyclopedia of Type Strains, Phase IV (KMG-IV): sequencing the most valuable type-strain genomes for metagenomic binning, comparative biology and taxonomic classification.</title>
        <authorList>
            <person name="Goeker M."/>
        </authorList>
    </citation>
    <scope>NUCLEOTIDE SEQUENCE [LARGE SCALE GENOMIC DNA]</scope>
    <source>
        <strain evidence="1 2">DSM 105042</strain>
    </source>
</reference>
<dbReference type="InterPro" id="IPR038444">
    <property type="entry name" value="DUF465_sf"/>
</dbReference>
<sequence>MNRLLKALRARHEIVEARVQEEQRKPMPNSLSLLSLKRIRLQLRDQIVSLERVLQQSTEPVRDRLRSKRRPATS</sequence>
<dbReference type="EMBL" id="JBEPLJ010000008">
    <property type="protein sequence ID" value="MET3586243.1"/>
    <property type="molecule type" value="Genomic_DNA"/>
</dbReference>
<dbReference type="Proteomes" id="UP001549031">
    <property type="component" value="Unassembled WGS sequence"/>
</dbReference>
<dbReference type="InterPro" id="IPR007420">
    <property type="entry name" value="DUF465"/>
</dbReference>
<proteinExistence type="predicted"/>
<dbReference type="RefSeq" id="WP_247244136.1">
    <property type="nucleotide sequence ID" value="NZ_JALJRA010000008.1"/>
</dbReference>
<evidence type="ECO:0000313" key="1">
    <source>
        <dbReference type="EMBL" id="MET3586243.1"/>
    </source>
</evidence>
<protein>
    <recommendedName>
        <fullName evidence="3">DUF465 domain-containing protein</fullName>
    </recommendedName>
</protein>
<organism evidence="1 2">
    <name type="scientific">Pseudorhizobium tarimense</name>
    <dbReference type="NCBI Taxonomy" id="1079109"/>
    <lineage>
        <taxon>Bacteria</taxon>
        <taxon>Pseudomonadati</taxon>
        <taxon>Pseudomonadota</taxon>
        <taxon>Alphaproteobacteria</taxon>
        <taxon>Hyphomicrobiales</taxon>
        <taxon>Rhizobiaceae</taxon>
        <taxon>Rhizobium/Agrobacterium group</taxon>
        <taxon>Pseudorhizobium</taxon>
    </lineage>
</organism>
<keyword evidence="2" id="KW-1185">Reference proteome</keyword>
<name>A0ABV2H6R6_9HYPH</name>
<dbReference type="Pfam" id="PF04325">
    <property type="entry name" value="DUF465"/>
    <property type="match status" value="1"/>
</dbReference>
<gene>
    <name evidence="1" type="ORF">ABID21_002360</name>
</gene>
<comment type="caution">
    <text evidence="1">The sequence shown here is derived from an EMBL/GenBank/DDBJ whole genome shotgun (WGS) entry which is preliminary data.</text>
</comment>
<accession>A0ABV2H6R6</accession>